<dbReference type="InterPro" id="IPR000994">
    <property type="entry name" value="Pept_M24"/>
</dbReference>
<evidence type="ECO:0000313" key="2">
    <source>
        <dbReference type="EMBL" id="RQG89093.1"/>
    </source>
</evidence>
<dbReference type="Pfam" id="PF00557">
    <property type="entry name" value="Peptidase_M24"/>
    <property type="match status" value="1"/>
</dbReference>
<dbReference type="OrthoDB" id="200535at2157"/>
<dbReference type="EMBL" id="REFY01000004">
    <property type="protein sequence ID" value="RQG89093.1"/>
    <property type="molecule type" value="Genomic_DNA"/>
</dbReference>
<keyword evidence="3" id="KW-1185">Reference proteome</keyword>
<dbReference type="Gene3D" id="3.90.230.10">
    <property type="entry name" value="Creatinase/methionine aminopeptidase superfamily"/>
    <property type="match status" value="1"/>
</dbReference>
<gene>
    <name evidence="2" type="ORF">EA462_12020</name>
</gene>
<name>A0A3N6LJZ4_9EURY</name>
<dbReference type="RefSeq" id="WP_124178784.1">
    <property type="nucleotide sequence ID" value="NZ_REFY01000004.1"/>
</dbReference>
<accession>A0A3N6LJZ4</accession>
<dbReference type="CDD" id="cd01066">
    <property type="entry name" value="APP_MetAP"/>
    <property type="match status" value="1"/>
</dbReference>
<dbReference type="InterPro" id="IPR050659">
    <property type="entry name" value="Peptidase_M24B"/>
</dbReference>
<reference evidence="2 3" key="1">
    <citation type="submission" date="2018-10" db="EMBL/GenBank/DDBJ databases">
        <title>Natrarchaeobius chitinivorans gen. nov., sp. nov., and Natrarchaeobius haloalkaliphilus sp. nov., alkaliphilic, chitin-utilizing haloarchaea from hypersaline alkaline lakes.</title>
        <authorList>
            <person name="Sorokin D.Y."/>
            <person name="Elcheninov A.G."/>
            <person name="Kostrikina N.A."/>
            <person name="Bale N.J."/>
            <person name="Sinninghe Damste J.S."/>
            <person name="Khijniak T.V."/>
            <person name="Kublanov I.V."/>
            <person name="Toshchakov S.V."/>
        </authorList>
    </citation>
    <scope>NUCLEOTIDE SEQUENCE [LARGE SCALE GENOMIC DNA]</scope>
    <source>
        <strain evidence="2 3">AArcht-Sl</strain>
    </source>
</reference>
<dbReference type="Proteomes" id="UP000273828">
    <property type="component" value="Unassembled WGS sequence"/>
</dbReference>
<proteinExistence type="predicted"/>
<dbReference type="PANTHER" id="PTHR46112">
    <property type="entry name" value="AMINOPEPTIDASE"/>
    <property type="match status" value="1"/>
</dbReference>
<evidence type="ECO:0000259" key="1">
    <source>
        <dbReference type="Pfam" id="PF00557"/>
    </source>
</evidence>
<sequence>MTEGSTTRTPQPSIRTALEEDIRVELEASDAAAYVHVGPTRDPGVRYCLAAQASGRGGHSGEDGFASDRRPLFEATVSALAFDGEWIVETAPPLSSTHPAQNLAARLAERVDGETVLTPAHIPHDSALHLENKGFSLASTDVVARGRGTKTADERARIERAQRAAGRGIRRAASLLADATVENDRLRLEGAELTPGRLRIAIDEGIVSAGGYPAGNTTVDPGADDGPLRSGDPIVLGASPRGAAGYYGGLVRTLVVDGEGGRERRAHVGVTQSFRSARAMLTAGAESVRSVETDLEAEIRAFGEDDAVETRVSGVGLEAMERPVDGGDNVEPGTVVRLEAAARVGGNGWIRIADVFAKGEDGVDRLEAPSRSLEPSTVLE</sequence>
<comment type="caution">
    <text evidence="2">The sequence shown here is derived from an EMBL/GenBank/DDBJ whole genome shotgun (WGS) entry which is preliminary data.</text>
</comment>
<dbReference type="InterPro" id="IPR036005">
    <property type="entry name" value="Creatinase/aminopeptidase-like"/>
</dbReference>
<evidence type="ECO:0000313" key="3">
    <source>
        <dbReference type="Proteomes" id="UP000273828"/>
    </source>
</evidence>
<feature type="domain" description="Peptidase M24" evidence="1">
    <location>
        <begin position="157"/>
        <end position="355"/>
    </location>
</feature>
<dbReference type="PANTHER" id="PTHR46112:SF2">
    <property type="entry name" value="XAA-PRO AMINOPEPTIDASE P-RELATED"/>
    <property type="match status" value="1"/>
</dbReference>
<protein>
    <submittedName>
        <fullName evidence="2">Peptidase M24</fullName>
    </submittedName>
</protein>
<organism evidence="2 3">
    <name type="scientific">Natrarchaeobius halalkaliphilus</name>
    <dbReference type="NCBI Taxonomy" id="1679091"/>
    <lineage>
        <taxon>Archaea</taxon>
        <taxon>Methanobacteriati</taxon>
        <taxon>Methanobacteriota</taxon>
        <taxon>Stenosarchaea group</taxon>
        <taxon>Halobacteria</taxon>
        <taxon>Halobacteriales</taxon>
        <taxon>Natrialbaceae</taxon>
        <taxon>Natrarchaeobius</taxon>
    </lineage>
</organism>
<dbReference type="SUPFAM" id="SSF55920">
    <property type="entry name" value="Creatinase/aminopeptidase"/>
    <property type="match status" value="1"/>
</dbReference>
<dbReference type="AlphaFoldDB" id="A0A3N6LJZ4"/>